<name>A0A1J9Q2L5_9EURO</name>
<dbReference type="EMBL" id="LGTZ01000965">
    <property type="protein sequence ID" value="OJD22768.1"/>
    <property type="molecule type" value="Genomic_DNA"/>
</dbReference>
<dbReference type="Proteomes" id="UP000242791">
    <property type="component" value="Unassembled WGS sequence"/>
</dbReference>
<dbReference type="VEuPathDB" id="FungiDB:ACJ73_05880"/>
<dbReference type="AlphaFoldDB" id="A0A1J9Q2L5"/>
<dbReference type="OrthoDB" id="4183762at2759"/>
<proteinExistence type="predicted"/>
<dbReference type="Pfam" id="PF11917">
    <property type="entry name" value="DUF3435"/>
    <property type="match status" value="1"/>
</dbReference>
<reference evidence="1 2" key="1">
    <citation type="submission" date="2015-08" db="EMBL/GenBank/DDBJ databases">
        <title>Emmonsia species relationships and genome sequence.</title>
        <authorList>
            <person name="Cuomo C.A."/>
            <person name="Schwartz I.S."/>
            <person name="Kenyon C."/>
            <person name="De Hoog G.S."/>
            <person name="Govender N.P."/>
            <person name="Botha A."/>
            <person name="Moreno L."/>
            <person name="De Vries M."/>
            <person name="Munoz J.F."/>
            <person name="Stielow J.B."/>
        </authorList>
    </citation>
    <scope>NUCLEOTIDE SEQUENCE [LARGE SCALE GENOMIC DNA]</scope>
    <source>
        <strain evidence="1 2">EI222</strain>
    </source>
</reference>
<dbReference type="InterPro" id="IPR021842">
    <property type="entry name" value="DUF3435"/>
</dbReference>
<comment type="caution">
    <text evidence="1">The sequence shown here is derived from an EMBL/GenBank/DDBJ whole genome shotgun (WGS) entry which is preliminary data.</text>
</comment>
<keyword evidence="2" id="KW-1185">Reference proteome</keyword>
<evidence type="ECO:0000313" key="2">
    <source>
        <dbReference type="Proteomes" id="UP000242791"/>
    </source>
</evidence>
<dbReference type="PANTHER" id="PTHR37535:SF4">
    <property type="entry name" value="FLUG DOMAIN-CONTAINING PROTEIN"/>
    <property type="match status" value="1"/>
</dbReference>
<evidence type="ECO:0000313" key="1">
    <source>
        <dbReference type="EMBL" id="OJD22768.1"/>
    </source>
</evidence>
<dbReference type="PANTHER" id="PTHR37535">
    <property type="entry name" value="FLUG DOMAIN PROTEIN"/>
    <property type="match status" value="1"/>
</dbReference>
<organism evidence="1 2">
    <name type="scientific">Blastomyces percursus</name>
    <dbReference type="NCBI Taxonomy" id="1658174"/>
    <lineage>
        <taxon>Eukaryota</taxon>
        <taxon>Fungi</taxon>
        <taxon>Dikarya</taxon>
        <taxon>Ascomycota</taxon>
        <taxon>Pezizomycotina</taxon>
        <taxon>Eurotiomycetes</taxon>
        <taxon>Eurotiomycetidae</taxon>
        <taxon>Onygenales</taxon>
        <taxon>Ajellomycetaceae</taxon>
        <taxon>Blastomyces</taxon>
    </lineage>
</organism>
<protein>
    <submittedName>
        <fullName evidence="1">Uncharacterized protein</fullName>
    </submittedName>
</protein>
<gene>
    <name evidence="1" type="ORF">ACJ73_05880</name>
</gene>
<accession>A0A1J9Q2L5</accession>
<sequence>MGIPSKRKPPAPRSRTHWMDMINKPREPPKPVFEESTMRAIATVAKSFHRFVQVLEPADPHHWLENVDLNVLEAFLRWYLEGHKVVSLDGFLVKARFFRLHYCYTLGHEFPYALKQETRNACLICGQLKEEYDLNETKRFQPPVNADDLFSKLYFDLAISDVYFPTERQRTQHETMRKIDDLHKRTARNSALGLGALLMRARHRLNKGKRNKGRAFSYFERNDNLGMCVIQDVLQFAFEDGAFSSNRIQEAQDIWRYTAVPAHRKSVPIHIKKEMERIPIFRCATRDKAGNWITQNLFPVHSSVKMSAGVIEPGARQTMEVLTNIEKVVQLL</sequence>
<dbReference type="STRING" id="1658174.A0A1J9Q2L5"/>